<evidence type="ECO:0000313" key="4">
    <source>
        <dbReference type="Proteomes" id="UP000184020"/>
    </source>
</evidence>
<reference evidence="4" key="1">
    <citation type="submission" date="2016-11" db="EMBL/GenBank/DDBJ databases">
        <authorList>
            <person name="Varghese N."/>
            <person name="Submissions S."/>
        </authorList>
    </citation>
    <scope>NUCLEOTIDE SEQUENCE [LARGE SCALE GENOMIC DNA]</scope>
    <source>
        <strain evidence="4">DSM 17659</strain>
    </source>
</reference>
<dbReference type="Pfam" id="PF04264">
    <property type="entry name" value="YceI"/>
    <property type="match status" value="1"/>
</dbReference>
<name>A0A1M5IM65_9FLAO</name>
<sequence>MKNFKSIALALVVVLSTATVSAQTKNVDASKSSIVWTGKKVTGAHEGTINLKDGNLVFKGKTLVGGTFNVDMTSMIVTDLKAGQGKEKLEGHLKADDFFGTDKHQTATLVFKKVVTKSPNVYTVTGDLTIKGITKPVTFDLATTANSATTKVVVDRTKYDIKYGSGSFFDNLGDKAINDNFDLAVALKF</sequence>
<gene>
    <name evidence="3" type="ORF">SAMN05444372_104154</name>
</gene>
<dbReference type="SUPFAM" id="SSF101874">
    <property type="entry name" value="YceI-like"/>
    <property type="match status" value="1"/>
</dbReference>
<accession>A0A1M5IM65</accession>
<dbReference type="InterPro" id="IPR036761">
    <property type="entry name" value="TTHA0802/YceI-like_sf"/>
</dbReference>
<evidence type="ECO:0000313" key="3">
    <source>
        <dbReference type="EMBL" id="SHG29345.1"/>
    </source>
</evidence>
<keyword evidence="4" id="KW-1185">Reference proteome</keyword>
<dbReference type="SMART" id="SM00867">
    <property type="entry name" value="YceI"/>
    <property type="match status" value="1"/>
</dbReference>
<dbReference type="AlphaFoldDB" id="A0A1M5IM65"/>
<dbReference type="PANTHER" id="PTHR34406">
    <property type="entry name" value="PROTEIN YCEI"/>
    <property type="match status" value="1"/>
</dbReference>
<dbReference type="RefSeq" id="WP_073018116.1">
    <property type="nucleotide sequence ID" value="NZ_FQWF01000004.1"/>
</dbReference>
<dbReference type="PANTHER" id="PTHR34406:SF1">
    <property type="entry name" value="PROTEIN YCEI"/>
    <property type="match status" value="1"/>
</dbReference>
<feature type="domain" description="Lipid/polyisoprenoid-binding YceI-like" evidence="2">
    <location>
        <begin position="24"/>
        <end position="188"/>
    </location>
</feature>
<evidence type="ECO:0000259" key="2">
    <source>
        <dbReference type="SMART" id="SM00867"/>
    </source>
</evidence>
<organism evidence="3 4">
    <name type="scientific">Flavobacterium micromati</name>
    <dbReference type="NCBI Taxonomy" id="229205"/>
    <lineage>
        <taxon>Bacteria</taxon>
        <taxon>Pseudomonadati</taxon>
        <taxon>Bacteroidota</taxon>
        <taxon>Flavobacteriia</taxon>
        <taxon>Flavobacteriales</taxon>
        <taxon>Flavobacteriaceae</taxon>
        <taxon>Flavobacterium</taxon>
    </lineage>
</organism>
<dbReference type="STRING" id="229205.SAMN05444372_104154"/>
<dbReference type="Proteomes" id="UP000184020">
    <property type="component" value="Unassembled WGS sequence"/>
</dbReference>
<keyword evidence="1" id="KW-0732">Signal</keyword>
<dbReference type="EMBL" id="FQWF01000004">
    <property type="protein sequence ID" value="SHG29345.1"/>
    <property type="molecule type" value="Genomic_DNA"/>
</dbReference>
<proteinExistence type="predicted"/>
<dbReference type="Gene3D" id="2.40.128.110">
    <property type="entry name" value="Lipid/polyisoprenoid-binding, YceI-like"/>
    <property type="match status" value="1"/>
</dbReference>
<feature type="chain" id="PRO_5012951515" evidence="1">
    <location>
        <begin position="23"/>
        <end position="189"/>
    </location>
</feature>
<protein>
    <submittedName>
        <fullName evidence="3">Polyisoprenoid-binding protein YceI</fullName>
    </submittedName>
</protein>
<dbReference type="OrthoDB" id="951410at2"/>
<feature type="signal peptide" evidence="1">
    <location>
        <begin position="1"/>
        <end position="22"/>
    </location>
</feature>
<dbReference type="InterPro" id="IPR007372">
    <property type="entry name" value="Lipid/polyisoprenoid-bd_YceI"/>
</dbReference>
<evidence type="ECO:0000256" key="1">
    <source>
        <dbReference type="SAM" id="SignalP"/>
    </source>
</evidence>